<dbReference type="EMBL" id="NPIC01000016">
    <property type="protein sequence ID" value="RDL30181.1"/>
    <property type="molecule type" value="Genomic_DNA"/>
</dbReference>
<dbReference type="AlphaFoldDB" id="A0A370T9D0"/>
<comment type="caution">
    <text evidence="5">The sequence shown here is derived from an EMBL/GenBank/DDBJ whole genome shotgun (WGS) entry which is preliminary data.</text>
</comment>
<dbReference type="GO" id="GO:0045944">
    <property type="term" value="P:positive regulation of transcription by RNA polymerase II"/>
    <property type="evidence" value="ECO:0007669"/>
    <property type="project" value="TreeGrafter"/>
</dbReference>
<reference evidence="5 6" key="1">
    <citation type="journal article" date="2018" name="IMA Fungus">
        <title>IMA Genome-F 9: Draft genome sequence of Annulohypoxylon stygium, Aspergillus mulundensis, Berkeleyomyces basicola (syn. Thielaviopsis basicola), Ceratocystis smalleyi, two Cercospora beticola strains, Coleophoma cylindrospora, Fusarium fracticaudum, Phialophora cf. hyalina, and Morchella septimelata.</title>
        <authorList>
            <person name="Wingfield B.D."/>
            <person name="Bills G.F."/>
            <person name="Dong Y."/>
            <person name="Huang W."/>
            <person name="Nel W.J."/>
            <person name="Swalarsk-Parry B.S."/>
            <person name="Vaghefi N."/>
            <person name="Wilken P.M."/>
            <person name="An Z."/>
            <person name="de Beer Z.W."/>
            <person name="De Vos L."/>
            <person name="Chen L."/>
            <person name="Duong T.A."/>
            <person name="Gao Y."/>
            <person name="Hammerbacher A."/>
            <person name="Kikkert J.R."/>
            <person name="Li Y."/>
            <person name="Li H."/>
            <person name="Li K."/>
            <person name="Li Q."/>
            <person name="Liu X."/>
            <person name="Ma X."/>
            <person name="Naidoo K."/>
            <person name="Pethybridge S.J."/>
            <person name="Sun J."/>
            <person name="Steenkamp E.T."/>
            <person name="van der Nest M.A."/>
            <person name="van Wyk S."/>
            <person name="Wingfield M.J."/>
            <person name="Xiong C."/>
            <person name="Yue Q."/>
            <person name="Zhang X."/>
        </authorList>
    </citation>
    <scope>NUCLEOTIDE SEQUENCE [LARGE SCALE GENOMIC DNA]</scope>
    <source>
        <strain evidence="5 6">BP 5553</strain>
    </source>
</reference>
<dbReference type="GO" id="GO:0000976">
    <property type="term" value="F:transcription cis-regulatory region binding"/>
    <property type="evidence" value="ECO:0007669"/>
    <property type="project" value="TreeGrafter"/>
</dbReference>
<dbReference type="OrthoDB" id="5428890at2759"/>
<organism evidence="5 6">
    <name type="scientific">Venustampulla echinocandica</name>
    <dbReference type="NCBI Taxonomy" id="2656787"/>
    <lineage>
        <taxon>Eukaryota</taxon>
        <taxon>Fungi</taxon>
        <taxon>Dikarya</taxon>
        <taxon>Ascomycota</taxon>
        <taxon>Pezizomycotina</taxon>
        <taxon>Leotiomycetes</taxon>
        <taxon>Helotiales</taxon>
        <taxon>Pleuroascaceae</taxon>
        <taxon>Venustampulla</taxon>
    </lineage>
</organism>
<dbReference type="PROSITE" id="PS50088">
    <property type="entry name" value="ANK_REPEAT"/>
    <property type="match status" value="5"/>
</dbReference>
<feature type="repeat" description="ANK" evidence="3">
    <location>
        <begin position="486"/>
        <end position="508"/>
    </location>
</feature>
<dbReference type="GeneID" id="43603308"/>
<protein>
    <submittedName>
        <fullName evidence="5">Uncharacterized protein</fullName>
    </submittedName>
</protein>
<dbReference type="InterPro" id="IPR050663">
    <property type="entry name" value="Ankyrin-SOCS_Box"/>
</dbReference>
<feature type="repeat" description="ANK" evidence="3">
    <location>
        <begin position="449"/>
        <end position="472"/>
    </location>
</feature>
<feature type="repeat" description="ANK" evidence="3">
    <location>
        <begin position="714"/>
        <end position="746"/>
    </location>
</feature>
<dbReference type="Proteomes" id="UP000254866">
    <property type="component" value="Unassembled WGS sequence"/>
</dbReference>
<keyword evidence="4" id="KW-0812">Transmembrane</keyword>
<feature type="transmembrane region" description="Helical" evidence="4">
    <location>
        <begin position="360"/>
        <end position="382"/>
    </location>
</feature>
<feature type="repeat" description="ANK" evidence="3">
    <location>
        <begin position="409"/>
        <end position="431"/>
    </location>
</feature>
<dbReference type="PRINTS" id="PR01415">
    <property type="entry name" value="ANKYRIN"/>
</dbReference>
<dbReference type="GO" id="GO:0005634">
    <property type="term" value="C:nucleus"/>
    <property type="evidence" value="ECO:0007669"/>
    <property type="project" value="TreeGrafter"/>
</dbReference>
<dbReference type="PANTHER" id="PTHR24193:SF121">
    <property type="entry name" value="ADA2A-CONTAINING COMPLEX COMPONENT 3, ISOFORM D"/>
    <property type="match status" value="1"/>
</dbReference>
<dbReference type="PROSITE" id="PS50297">
    <property type="entry name" value="ANK_REP_REGION"/>
    <property type="match status" value="5"/>
</dbReference>
<keyword evidence="4" id="KW-1133">Transmembrane helix</keyword>
<evidence type="ECO:0000256" key="4">
    <source>
        <dbReference type="SAM" id="Phobius"/>
    </source>
</evidence>
<name>A0A370T9D0_9HELO</name>
<evidence type="ECO:0000256" key="3">
    <source>
        <dbReference type="PROSITE-ProRule" id="PRU00023"/>
    </source>
</evidence>
<dbReference type="InterPro" id="IPR002110">
    <property type="entry name" value="Ankyrin_rpt"/>
</dbReference>
<dbReference type="SMART" id="SM00248">
    <property type="entry name" value="ANK"/>
    <property type="match status" value="9"/>
</dbReference>
<gene>
    <name evidence="5" type="ORF">BP5553_10459</name>
</gene>
<keyword evidence="4" id="KW-0472">Membrane</keyword>
<dbReference type="PANTHER" id="PTHR24193">
    <property type="entry name" value="ANKYRIN REPEAT PROTEIN"/>
    <property type="match status" value="1"/>
</dbReference>
<keyword evidence="2 3" id="KW-0040">ANK repeat</keyword>
<keyword evidence="1" id="KW-0677">Repeat</keyword>
<proteinExistence type="predicted"/>
<accession>A0A370T9D0</accession>
<dbReference type="SUPFAM" id="SSF48403">
    <property type="entry name" value="Ankyrin repeat"/>
    <property type="match status" value="1"/>
</dbReference>
<dbReference type="Pfam" id="PF12796">
    <property type="entry name" value="Ank_2"/>
    <property type="match status" value="4"/>
</dbReference>
<evidence type="ECO:0000256" key="1">
    <source>
        <dbReference type="ARBA" id="ARBA00022737"/>
    </source>
</evidence>
<evidence type="ECO:0000313" key="5">
    <source>
        <dbReference type="EMBL" id="RDL30181.1"/>
    </source>
</evidence>
<feature type="repeat" description="ANK" evidence="3">
    <location>
        <begin position="610"/>
        <end position="631"/>
    </location>
</feature>
<dbReference type="RefSeq" id="XP_031864789.1">
    <property type="nucleotide sequence ID" value="XM_032019082.1"/>
</dbReference>
<dbReference type="Gene3D" id="1.25.40.20">
    <property type="entry name" value="Ankyrin repeat-containing domain"/>
    <property type="match status" value="3"/>
</dbReference>
<evidence type="ECO:0000313" key="6">
    <source>
        <dbReference type="Proteomes" id="UP000254866"/>
    </source>
</evidence>
<dbReference type="InterPro" id="IPR036770">
    <property type="entry name" value="Ankyrin_rpt-contain_sf"/>
</dbReference>
<sequence>MPSSGRPFPLETVTKRQLRHLCKVLWSWPDCEGCCDDKPCSSHGCPFKRMKRLSRFFEHYKDVIAAYEPDTKHGEGVAALTCHEDLFRILVLLRSSPELTRSQIRNTLFADRQGVDEEGAIDIAVKIMVMVNCSADLRSASGLQDRVRWPNDIPFSQFVSDLFPTPTDHPRLNEDDMEIHSWSNEDDLEKGVDKVDIKGALLAKKLKKHAGLNFQPTDDLRCHLRLDKKNGVLELYHHAAFLKEHLRLTKDKPENLSLEESLRLGALPRQLVLEILDSLQKILFPRTDKKSRKILDSLTATQGFDEDCGRYESTTIRNAKEKDIPYHYFGARLAELHEELENPTPRGIERWFQRKSGARYVMMATLVGVLIAIILGIAGLAACEWQQLGAVEALLDKEAELRVDSIDNNIKTPLHIAASTGRVDIVKMLLKEIWDFGMGGVLLESKDNDGSTPLHLAAGHGRCKVTFELLEKRVRPPRAAGVENNEGRVPLHLGAINGHLSVVQRLLDWDVEQIKAVDKNSSNPIHLAVERGNFGVVLSICKEHKKQNYSLDVFNSEKKEESTLTPLHLALYTRTYQVLHPFTCRAAKGFLDITKLLIRFGANPTARTSDGSTLLHFASENGNVRVVEELFYHQDFVSPMNIRENQGRLPIFLAAKGGHYRVIELLRSKFTASDASDLEGHTVLHYACEGGSLTFVKELLDGDFVGRLDVLDNEERTPLHIAATAGHLQIVRELLERRANSELPDKNHYTPLKLANNEGVIKELLPSDGKTRAQRVERSDSRRCWGTSAFRGKLICTLTL</sequence>
<evidence type="ECO:0000256" key="2">
    <source>
        <dbReference type="ARBA" id="ARBA00023043"/>
    </source>
</evidence>
<dbReference type="STRING" id="2656787.A0A370T9D0"/>
<keyword evidence="6" id="KW-1185">Reference proteome</keyword>